<evidence type="ECO:0000313" key="1">
    <source>
        <dbReference type="EMBL" id="CAJ1504205.1"/>
    </source>
</evidence>
<protein>
    <submittedName>
        <fullName evidence="1">Uncharacterized protein</fullName>
    </submittedName>
</protein>
<keyword evidence="2" id="KW-1185">Reference proteome</keyword>
<accession>A0ABM9LT03</accession>
<sequence length="93" mass="10536">MRDLFVHEQDGLDRLSEQTRQIWPSVYGDGEPMADEPDSRPIAENFANWFRTAEGQELHLADYQFVHGMPVITVLRASLTELLTPAMAALALH</sequence>
<dbReference type="Proteomes" id="UP001190336">
    <property type="component" value="Chromosome"/>
</dbReference>
<dbReference type="RefSeq" id="WP_308474070.1">
    <property type="nucleotide sequence ID" value="NZ_OY726394.1"/>
</dbReference>
<dbReference type="EMBL" id="OY726394">
    <property type="protein sequence ID" value="CAJ1504205.1"/>
    <property type="molecule type" value="Genomic_DNA"/>
</dbReference>
<reference evidence="1 2" key="1">
    <citation type="submission" date="2023-08" db="EMBL/GenBank/DDBJ databases">
        <authorList>
            <person name="Folkvardsen B D."/>
            <person name="Norman A."/>
        </authorList>
    </citation>
    <scope>NUCLEOTIDE SEQUENCE [LARGE SCALE GENOMIC DNA]</scope>
    <source>
        <strain evidence="1 2">Mu0083</strain>
    </source>
</reference>
<proteinExistence type="predicted"/>
<name>A0ABM9LT03_9MYCO</name>
<organism evidence="1 2">
    <name type="scientific">[Mycobacterium] kokjensenii</name>
    <dbReference type="NCBI Taxonomy" id="3064287"/>
    <lineage>
        <taxon>Bacteria</taxon>
        <taxon>Bacillati</taxon>
        <taxon>Actinomycetota</taxon>
        <taxon>Actinomycetes</taxon>
        <taxon>Mycobacteriales</taxon>
        <taxon>Mycobacteriaceae</taxon>
        <taxon>Mycolicibacter</taxon>
    </lineage>
</organism>
<gene>
    <name evidence="1" type="ORF">MU0083_003378</name>
</gene>
<evidence type="ECO:0000313" key="2">
    <source>
        <dbReference type="Proteomes" id="UP001190336"/>
    </source>
</evidence>